<dbReference type="RefSeq" id="WP_189327610.1">
    <property type="nucleotide sequence ID" value="NZ_BMPQ01000055.1"/>
</dbReference>
<dbReference type="Pfam" id="PF01548">
    <property type="entry name" value="DEDD_Tnp_IS110"/>
    <property type="match status" value="1"/>
</dbReference>
<dbReference type="EMBL" id="BMPQ01000055">
    <property type="protein sequence ID" value="GGL16108.1"/>
    <property type="molecule type" value="Genomic_DNA"/>
</dbReference>
<reference evidence="3" key="2">
    <citation type="submission" date="2020-09" db="EMBL/GenBank/DDBJ databases">
        <authorList>
            <person name="Sun Q."/>
            <person name="Ohkuma M."/>
        </authorList>
    </citation>
    <scope>NUCLEOTIDE SEQUENCE</scope>
    <source>
        <strain evidence="3">JCM 3035</strain>
    </source>
</reference>
<dbReference type="InterPro" id="IPR003346">
    <property type="entry name" value="Transposase_20"/>
</dbReference>
<dbReference type="Proteomes" id="UP000637788">
    <property type="component" value="Unassembled WGS sequence"/>
</dbReference>
<accession>A0A917VT72</accession>
<protein>
    <submittedName>
        <fullName evidence="3">IS110 family transposase</fullName>
    </submittedName>
</protein>
<comment type="caution">
    <text evidence="3">The sequence shown here is derived from an EMBL/GenBank/DDBJ whole genome shotgun (WGS) entry which is preliminary data.</text>
</comment>
<reference evidence="3" key="1">
    <citation type="journal article" date="2014" name="Int. J. Syst. Evol. Microbiol.">
        <title>Complete genome sequence of Corynebacterium casei LMG S-19264T (=DSM 44701T), isolated from a smear-ripened cheese.</title>
        <authorList>
            <consortium name="US DOE Joint Genome Institute (JGI-PGF)"/>
            <person name="Walter F."/>
            <person name="Albersmeier A."/>
            <person name="Kalinowski J."/>
            <person name="Ruckert C."/>
        </authorList>
    </citation>
    <scope>NUCLEOTIDE SEQUENCE</scope>
    <source>
        <strain evidence="3">JCM 3035</strain>
    </source>
</reference>
<evidence type="ECO:0000259" key="2">
    <source>
        <dbReference type="Pfam" id="PF02371"/>
    </source>
</evidence>
<dbReference type="AlphaFoldDB" id="A0A917VT72"/>
<dbReference type="GO" id="GO:0004803">
    <property type="term" value="F:transposase activity"/>
    <property type="evidence" value="ECO:0007669"/>
    <property type="project" value="InterPro"/>
</dbReference>
<dbReference type="PANTHER" id="PTHR33055:SF15">
    <property type="entry name" value="TRANSPOSASE-RELATED"/>
    <property type="match status" value="1"/>
</dbReference>
<gene>
    <name evidence="3" type="ORF">GCM10010094_91250</name>
</gene>
<proteinExistence type="predicted"/>
<dbReference type="InterPro" id="IPR047650">
    <property type="entry name" value="Transpos_IS110"/>
</dbReference>
<dbReference type="GO" id="GO:0006313">
    <property type="term" value="P:DNA transposition"/>
    <property type="evidence" value="ECO:0007669"/>
    <property type="project" value="InterPro"/>
</dbReference>
<organism evidence="3 4">
    <name type="scientific">Streptomyces flaveus</name>
    <dbReference type="NCBI Taxonomy" id="66370"/>
    <lineage>
        <taxon>Bacteria</taxon>
        <taxon>Bacillati</taxon>
        <taxon>Actinomycetota</taxon>
        <taxon>Actinomycetes</taxon>
        <taxon>Kitasatosporales</taxon>
        <taxon>Streptomycetaceae</taxon>
        <taxon>Streptomyces</taxon>
        <taxon>Streptomyces aurantiacus group</taxon>
    </lineage>
</organism>
<dbReference type="InterPro" id="IPR002525">
    <property type="entry name" value="Transp_IS110-like_N"/>
</dbReference>
<evidence type="ECO:0000313" key="3">
    <source>
        <dbReference type="EMBL" id="GGL16108.1"/>
    </source>
</evidence>
<name>A0A917VT72_9ACTN</name>
<feature type="domain" description="Transposase IS110-like N-terminal" evidence="1">
    <location>
        <begin position="9"/>
        <end position="154"/>
    </location>
</feature>
<dbReference type="Pfam" id="PF02371">
    <property type="entry name" value="Transposase_20"/>
    <property type="match status" value="1"/>
</dbReference>
<dbReference type="PANTHER" id="PTHR33055">
    <property type="entry name" value="TRANSPOSASE FOR INSERTION SEQUENCE ELEMENT IS1111A"/>
    <property type="match status" value="1"/>
</dbReference>
<sequence length="412" mass="46192">MDLVHERCAGIDIGKADCKVCIRVPGRNGRRHTEIRTFSTMTEGLLALREWLLSEQITLVGMEATGSYWKPVYYLLEEQMETWLLNAQHMRNVPGRKTDVRDCQWICQLIEHGLVRPSFVPPKPIRQLRDLTRYRTEVTRERTREIQRLEKLLEDPGIKLSSVVSDLGGKSARTMVEALIGGERDPQVLARLAVGALKDKEAQLVQALTGFFTDHHAFLARIMLDRIDASTATVKGLTAEIDRRLEPYRRQLELLVTIPGISLTAAQVVVAEIGVDMRRFPTAGHLASWAGVCPGNHESAGKVTSGRTRHGDAWLKGVLGNAAAAAARSKNTYLAAQFRRLVGHRGKKRALVAVEHSILVSVWHILTRDTPYQDLGADHFINRIRKSRQTRRLVGQLTQLGYDVSLEPRTNG</sequence>
<dbReference type="GO" id="GO:0003677">
    <property type="term" value="F:DNA binding"/>
    <property type="evidence" value="ECO:0007669"/>
    <property type="project" value="InterPro"/>
</dbReference>
<evidence type="ECO:0000259" key="1">
    <source>
        <dbReference type="Pfam" id="PF01548"/>
    </source>
</evidence>
<feature type="domain" description="Transposase IS116/IS110/IS902 C-terminal" evidence="2">
    <location>
        <begin position="253"/>
        <end position="334"/>
    </location>
</feature>
<dbReference type="NCBIfam" id="NF033542">
    <property type="entry name" value="transpos_IS110"/>
    <property type="match status" value="1"/>
</dbReference>
<evidence type="ECO:0000313" key="4">
    <source>
        <dbReference type="Proteomes" id="UP000637788"/>
    </source>
</evidence>
<keyword evidence="4" id="KW-1185">Reference proteome</keyword>